<evidence type="ECO:0000313" key="1">
    <source>
        <dbReference type="EMBL" id="GMS97919.1"/>
    </source>
</evidence>
<feature type="non-terminal residue" evidence="1">
    <location>
        <position position="82"/>
    </location>
</feature>
<evidence type="ECO:0008006" key="3">
    <source>
        <dbReference type="Google" id="ProtNLM"/>
    </source>
</evidence>
<comment type="caution">
    <text evidence="1">The sequence shown here is derived from an EMBL/GenBank/DDBJ whole genome shotgun (WGS) entry which is preliminary data.</text>
</comment>
<proteinExistence type="predicted"/>
<dbReference type="EMBL" id="BTSX01000005">
    <property type="protein sequence ID" value="GMS97919.1"/>
    <property type="molecule type" value="Genomic_DNA"/>
</dbReference>
<gene>
    <name evidence="1" type="ORF">PENTCL1PPCAC_20094</name>
</gene>
<dbReference type="Proteomes" id="UP001432027">
    <property type="component" value="Unassembled WGS sequence"/>
</dbReference>
<dbReference type="AlphaFoldDB" id="A0AAV5TTZ0"/>
<organism evidence="1 2">
    <name type="scientific">Pristionchus entomophagus</name>
    <dbReference type="NCBI Taxonomy" id="358040"/>
    <lineage>
        <taxon>Eukaryota</taxon>
        <taxon>Metazoa</taxon>
        <taxon>Ecdysozoa</taxon>
        <taxon>Nematoda</taxon>
        <taxon>Chromadorea</taxon>
        <taxon>Rhabditida</taxon>
        <taxon>Rhabditina</taxon>
        <taxon>Diplogasteromorpha</taxon>
        <taxon>Diplogasteroidea</taxon>
        <taxon>Neodiplogasteridae</taxon>
        <taxon>Pristionchus</taxon>
    </lineage>
</organism>
<accession>A0AAV5TTZ0</accession>
<reference evidence="1" key="1">
    <citation type="submission" date="2023-10" db="EMBL/GenBank/DDBJ databases">
        <title>Genome assembly of Pristionchus species.</title>
        <authorList>
            <person name="Yoshida K."/>
            <person name="Sommer R.J."/>
        </authorList>
    </citation>
    <scope>NUCLEOTIDE SEQUENCE</scope>
    <source>
        <strain evidence="1">RS0144</strain>
    </source>
</reference>
<evidence type="ECO:0000313" key="2">
    <source>
        <dbReference type="Proteomes" id="UP001432027"/>
    </source>
</evidence>
<sequence length="82" mass="9030">MDLASLIQQEHCTEFSLILALSLSTTARSSAIVRAPPPLARFLPVCCPCSRCAAANPWTWIRLVRGHTRAPRRRASRRTASG</sequence>
<name>A0AAV5TTZ0_9BILA</name>
<protein>
    <recommendedName>
        <fullName evidence="3">Secreted protein</fullName>
    </recommendedName>
</protein>
<keyword evidence="2" id="KW-1185">Reference proteome</keyword>